<dbReference type="EMBL" id="LXQA010000465">
    <property type="protein sequence ID" value="MCH79885.1"/>
    <property type="molecule type" value="Genomic_DNA"/>
</dbReference>
<gene>
    <name evidence="2" type="ORF">A2U01_0000646</name>
</gene>
<feature type="region of interest" description="Disordered" evidence="1">
    <location>
        <begin position="164"/>
        <end position="207"/>
    </location>
</feature>
<feature type="compositionally biased region" description="Basic residues" evidence="1">
    <location>
        <begin position="176"/>
        <end position="189"/>
    </location>
</feature>
<accession>A0A392LYB6</accession>
<feature type="non-terminal residue" evidence="2">
    <location>
        <position position="1"/>
    </location>
</feature>
<evidence type="ECO:0000313" key="2">
    <source>
        <dbReference type="EMBL" id="MCH79885.1"/>
    </source>
</evidence>
<reference evidence="2 3" key="1">
    <citation type="journal article" date="2018" name="Front. Plant Sci.">
        <title>Red Clover (Trifolium pratense) and Zigzag Clover (T. medium) - A Picture of Genomic Similarities and Differences.</title>
        <authorList>
            <person name="Dluhosova J."/>
            <person name="Istvanek J."/>
            <person name="Nedelnik J."/>
            <person name="Repkova J."/>
        </authorList>
    </citation>
    <scope>NUCLEOTIDE SEQUENCE [LARGE SCALE GENOMIC DNA]</scope>
    <source>
        <strain evidence="3">cv. 10/8</strain>
        <tissue evidence="2">Leaf</tissue>
    </source>
</reference>
<sequence length="207" mass="23443">DFCFDVPLMIVVLCCVLQNSSFMVRVLQISIRVDLLKMKFIYVEKDNTSMHTTKKGTDKHTTFLVESMEGIPKTQEQAKPATTRAKHATRPEPMVPATAKTIVDTPMTDTDDATSATTAATTTDNAILETPSGSCNMRDTQYRELSLVVQKDMQIIRKSWADMEEQEQPFTTYVSKQKKKNVKKTRRRSAGQPYHIRSKDDPPHLSL</sequence>
<keyword evidence="3" id="KW-1185">Reference proteome</keyword>
<proteinExistence type="predicted"/>
<protein>
    <submittedName>
        <fullName evidence="2">Uncharacterized protein</fullName>
    </submittedName>
</protein>
<comment type="caution">
    <text evidence="2">The sequence shown here is derived from an EMBL/GenBank/DDBJ whole genome shotgun (WGS) entry which is preliminary data.</text>
</comment>
<feature type="compositionally biased region" description="Basic and acidic residues" evidence="1">
    <location>
        <begin position="197"/>
        <end position="207"/>
    </location>
</feature>
<dbReference type="Proteomes" id="UP000265520">
    <property type="component" value="Unassembled WGS sequence"/>
</dbReference>
<organism evidence="2 3">
    <name type="scientific">Trifolium medium</name>
    <dbReference type="NCBI Taxonomy" id="97028"/>
    <lineage>
        <taxon>Eukaryota</taxon>
        <taxon>Viridiplantae</taxon>
        <taxon>Streptophyta</taxon>
        <taxon>Embryophyta</taxon>
        <taxon>Tracheophyta</taxon>
        <taxon>Spermatophyta</taxon>
        <taxon>Magnoliopsida</taxon>
        <taxon>eudicotyledons</taxon>
        <taxon>Gunneridae</taxon>
        <taxon>Pentapetalae</taxon>
        <taxon>rosids</taxon>
        <taxon>fabids</taxon>
        <taxon>Fabales</taxon>
        <taxon>Fabaceae</taxon>
        <taxon>Papilionoideae</taxon>
        <taxon>50 kb inversion clade</taxon>
        <taxon>NPAAA clade</taxon>
        <taxon>Hologalegina</taxon>
        <taxon>IRL clade</taxon>
        <taxon>Trifolieae</taxon>
        <taxon>Trifolium</taxon>
    </lineage>
</organism>
<evidence type="ECO:0000256" key="1">
    <source>
        <dbReference type="SAM" id="MobiDB-lite"/>
    </source>
</evidence>
<dbReference type="AlphaFoldDB" id="A0A392LYB6"/>
<name>A0A392LYB6_9FABA</name>
<evidence type="ECO:0000313" key="3">
    <source>
        <dbReference type="Proteomes" id="UP000265520"/>
    </source>
</evidence>